<protein>
    <submittedName>
        <fullName evidence="1">Uncharacterized protein</fullName>
    </submittedName>
</protein>
<name>K1U7A7_9ZZZZ</name>
<accession>K1U7A7</accession>
<sequence length="38" mass="4157">SDEALPWSLDGEEADGGKDTHIEVLHESVNIILPKKRG</sequence>
<evidence type="ECO:0000313" key="1">
    <source>
        <dbReference type="EMBL" id="EKC67376.1"/>
    </source>
</evidence>
<dbReference type="AlphaFoldDB" id="K1U7A7"/>
<dbReference type="EMBL" id="AJWY01006248">
    <property type="protein sequence ID" value="EKC67376.1"/>
    <property type="molecule type" value="Genomic_DNA"/>
</dbReference>
<reference evidence="1" key="1">
    <citation type="journal article" date="2013" name="Environ. Microbiol.">
        <title>Microbiota from the distal guts of lean and obese adolescents exhibit partial functional redundancy besides clear differences in community structure.</title>
        <authorList>
            <person name="Ferrer M."/>
            <person name="Ruiz A."/>
            <person name="Lanza F."/>
            <person name="Haange S.B."/>
            <person name="Oberbach A."/>
            <person name="Till H."/>
            <person name="Bargiela R."/>
            <person name="Campoy C."/>
            <person name="Segura M.T."/>
            <person name="Richter M."/>
            <person name="von Bergen M."/>
            <person name="Seifert J."/>
            <person name="Suarez A."/>
        </authorList>
    </citation>
    <scope>NUCLEOTIDE SEQUENCE</scope>
</reference>
<feature type="non-terminal residue" evidence="1">
    <location>
        <position position="1"/>
    </location>
</feature>
<gene>
    <name evidence="1" type="ORF">LEA_09337</name>
</gene>
<organism evidence="1">
    <name type="scientific">human gut metagenome</name>
    <dbReference type="NCBI Taxonomy" id="408170"/>
    <lineage>
        <taxon>unclassified sequences</taxon>
        <taxon>metagenomes</taxon>
        <taxon>organismal metagenomes</taxon>
    </lineage>
</organism>
<comment type="caution">
    <text evidence="1">The sequence shown here is derived from an EMBL/GenBank/DDBJ whole genome shotgun (WGS) entry which is preliminary data.</text>
</comment>
<proteinExistence type="predicted"/>